<dbReference type="PANTHER" id="PTHR48085:SF5">
    <property type="entry name" value="CADMIUM_ZINC-TRANSPORTING ATPASE HMA4-RELATED"/>
    <property type="match status" value="1"/>
</dbReference>
<evidence type="ECO:0000256" key="12">
    <source>
        <dbReference type="ARBA" id="ARBA00039103"/>
    </source>
</evidence>
<dbReference type="InterPro" id="IPR023299">
    <property type="entry name" value="ATPase_P-typ_cyto_dom_N"/>
</dbReference>
<dbReference type="InterPro" id="IPR027256">
    <property type="entry name" value="P-typ_ATPase_IB"/>
</dbReference>
<dbReference type="SFLD" id="SFLDS00003">
    <property type="entry name" value="Haloacid_Dehalogenase"/>
    <property type="match status" value="1"/>
</dbReference>
<dbReference type="SUPFAM" id="SSF81665">
    <property type="entry name" value="Calcium ATPase, transmembrane domain M"/>
    <property type="match status" value="1"/>
</dbReference>
<organism evidence="16 17">
    <name type="scientific">Saliterribacillus persicus</name>
    <dbReference type="NCBI Taxonomy" id="930114"/>
    <lineage>
        <taxon>Bacteria</taxon>
        <taxon>Bacillati</taxon>
        <taxon>Bacillota</taxon>
        <taxon>Bacilli</taxon>
        <taxon>Bacillales</taxon>
        <taxon>Bacillaceae</taxon>
        <taxon>Saliterribacillus</taxon>
    </lineage>
</organism>
<keyword evidence="6 14" id="KW-0812">Transmembrane</keyword>
<keyword evidence="11 14" id="KW-0472">Membrane</keyword>
<dbReference type="InterPro" id="IPR044492">
    <property type="entry name" value="P_typ_ATPase_HD_dom"/>
</dbReference>
<feature type="transmembrane region" description="Helical" evidence="14">
    <location>
        <begin position="80"/>
        <end position="98"/>
    </location>
</feature>
<dbReference type="PROSITE" id="PS00154">
    <property type="entry name" value="ATPASE_E1_E2"/>
    <property type="match status" value="1"/>
</dbReference>
<evidence type="ECO:0000256" key="2">
    <source>
        <dbReference type="ARBA" id="ARBA00006024"/>
    </source>
</evidence>
<dbReference type="GO" id="GO:0016887">
    <property type="term" value="F:ATP hydrolysis activity"/>
    <property type="evidence" value="ECO:0007669"/>
    <property type="project" value="InterPro"/>
</dbReference>
<dbReference type="GO" id="GO:0008551">
    <property type="term" value="F:P-type cadmium transporter activity"/>
    <property type="evidence" value="ECO:0007669"/>
    <property type="project" value="UniProtKB-EC"/>
</dbReference>
<dbReference type="AlphaFoldDB" id="A0A368YEI6"/>
<dbReference type="RefSeq" id="WP_114351237.1">
    <property type="nucleotide sequence ID" value="NZ_QPJJ01000001.1"/>
</dbReference>
<dbReference type="NCBIfam" id="TIGR01511">
    <property type="entry name" value="ATPase-IB1_Cu"/>
    <property type="match status" value="1"/>
</dbReference>
<evidence type="ECO:0000256" key="14">
    <source>
        <dbReference type="RuleBase" id="RU362081"/>
    </source>
</evidence>
<dbReference type="Pfam" id="PF00122">
    <property type="entry name" value="E1-E2_ATPase"/>
    <property type="match status" value="1"/>
</dbReference>
<keyword evidence="14" id="KW-0067">ATP-binding</keyword>
<gene>
    <name evidence="16" type="ORF">DFR57_101166</name>
</gene>
<dbReference type="SFLD" id="SFLDG00002">
    <property type="entry name" value="C1.7:_P-type_atpase_like"/>
    <property type="match status" value="1"/>
</dbReference>
<keyword evidence="3" id="KW-0813">Transport</keyword>
<dbReference type="SUPFAM" id="SSF56784">
    <property type="entry name" value="HAD-like"/>
    <property type="match status" value="1"/>
</dbReference>
<dbReference type="PANTHER" id="PTHR48085">
    <property type="entry name" value="CADMIUM/ZINC-TRANSPORTING ATPASE HMA2-RELATED"/>
    <property type="match status" value="1"/>
</dbReference>
<dbReference type="InterPro" id="IPR008250">
    <property type="entry name" value="ATPase_P-typ_transduc_dom_A_sf"/>
</dbReference>
<dbReference type="GO" id="GO:0005524">
    <property type="term" value="F:ATP binding"/>
    <property type="evidence" value="ECO:0007669"/>
    <property type="project" value="UniProtKB-UniRule"/>
</dbReference>
<dbReference type="NCBIfam" id="TIGR01494">
    <property type="entry name" value="ATPase_P-type"/>
    <property type="match status" value="1"/>
</dbReference>
<feature type="transmembrane region" description="Helical" evidence="14">
    <location>
        <begin position="565"/>
        <end position="584"/>
    </location>
</feature>
<evidence type="ECO:0000256" key="4">
    <source>
        <dbReference type="ARBA" id="ARBA00022539"/>
    </source>
</evidence>
<dbReference type="CDD" id="cd02079">
    <property type="entry name" value="P-type_ATPase_HM"/>
    <property type="match status" value="1"/>
</dbReference>
<evidence type="ECO:0000256" key="6">
    <source>
        <dbReference type="ARBA" id="ARBA00022692"/>
    </source>
</evidence>
<dbReference type="InterPro" id="IPR018303">
    <property type="entry name" value="ATPase_P-typ_P_site"/>
</dbReference>
<evidence type="ECO:0000256" key="5">
    <source>
        <dbReference type="ARBA" id="ARBA00022553"/>
    </source>
</evidence>
<dbReference type="SFLD" id="SFLDF00027">
    <property type="entry name" value="p-type_atpase"/>
    <property type="match status" value="1"/>
</dbReference>
<dbReference type="InterPro" id="IPR023298">
    <property type="entry name" value="ATPase_P-typ_TM_dom_sf"/>
</dbReference>
<evidence type="ECO:0000256" key="8">
    <source>
        <dbReference type="ARBA" id="ARBA00022967"/>
    </source>
</evidence>
<dbReference type="EMBL" id="QPJJ01000001">
    <property type="protein sequence ID" value="RCW77297.1"/>
    <property type="molecule type" value="Genomic_DNA"/>
</dbReference>
<dbReference type="Gene3D" id="2.70.150.10">
    <property type="entry name" value="Calcium-transporting ATPase, cytoplasmic transduction domain A"/>
    <property type="match status" value="1"/>
</dbReference>
<dbReference type="InterPro" id="IPR001757">
    <property type="entry name" value="P_typ_ATPase"/>
</dbReference>
<evidence type="ECO:0000313" key="16">
    <source>
        <dbReference type="EMBL" id="RCW77297.1"/>
    </source>
</evidence>
<dbReference type="Proteomes" id="UP000252585">
    <property type="component" value="Unassembled WGS sequence"/>
</dbReference>
<evidence type="ECO:0000256" key="1">
    <source>
        <dbReference type="ARBA" id="ARBA00004651"/>
    </source>
</evidence>
<keyword evidence="9 14" id="KW-1133">Transmembrane helix</keyword>
<dbReference type="InterPro" id="IPR051014">
    <property type="entry name" value="Cation_Transport_ATPase_IB"/>
</dbReference>
<keyword evidence="5" id="KW-0597">Phosphoprotein</keyword>
<evidence type="ECO:0000259" key="15">
    <source>
        <dbReference type="Pfam" id="PF00122"/>
    </source>
</evidence>
<evidence type="ECO:0000256" key="10">
    <source>
        <dbReference type="ARBA" id="ARBA00023065"/>
    </source>
</evidence>
<dbReference type="Pfam" id="PF00702">
    <property type="entry name" value="Hydrolase"/>
    <property type="match status" value="1"/>
</dbReference>
<protein>
    <recommendedName>
        <fullName evidence="12">Cd(2+)-exporting ATPase</fullName>
        <ecNumber evidence="12">7.2.2.21</ecNumber>
    </recommendedName>
</protein>
<sequence>MKRYPKKQTVVMMIAGALIVLAFVVPSLKDLALLSATVLAGVPIGEKAWQALKFKAFSIELLVTIAVIGALFIGEYVESAVVTFLFLFGAYLEASSLAKTRASLKSLMDLAPVEARVVREGEELTIDVSEVKLGDTVRLRSGEKIPVDGKVLSGHCVVNEAAVTGESVPVTKSVDATVFSGTLVDHGYVDIVAEKVGEDTTVEKLIALVEEAQESKTKVEKFLQAFARIYTPSIIVLSILVLVITKNLHMAITFLVIACPGALVIGAPVSTVTGIGNGARNGVLIKGGETMDRLAKVDKIIFDKTGTLTEGKPSVEDIHVIDKSYTEQDLLHLAATVEQISEHHLGKTIVAEAKKQGLTKLEKITEGTVRKGLGVEGMLDGQKIIVGNRALMKESHVDVSDVLLQAVTKKEAKGKTVVFIAIDGKLVGSLSIFDKIRVDAKDAIAKLRAYGVEEIVMLTGDNKLTAKSVGTELGLDQVYAELLPEDKLSYVKKWQADGQIVLMAGDGINDAPSIATADVGVAMGEGGTDISMETADVVLMADKLDQLAHAFALAKATTKNVKQNTYLAVGVVAILLIGVLMGSVHLASGMFIHEASVLLVILNAMRLMKFGESKRKKVRRVLAERTA</sequence>
<dbReference type="FunFam" id="2.70.150.10:FF:000002">
    <property type="entry name" value="Copper-transporting ATPase 1, putative"/>
    <property type="match status" value="1"/>
</dbReference>
<dbReference type="NCBIfam" id="TIGR01525">
    <property type="entry name" value="ATPase-IB_hvy"/>
    <property type="match status" value="1"/>
</dbReference>
<comment type="caution">
    <text evidence="16">The sequence shown here is derived from an EMBL/GenBank/DDBJ whole genome shotgun (WGS) entry which is preliminary data.</text>
</comment>
<keyword evidence="14" id="KW-1003">Cell membrane</keyword>
<evidence type="ECO:0000313" key="17">
    <source>
        <dbReference type="Proteomes" id="UP000252585"/>
    </source>
</evidence>
<reference evidence="16 17" key="1">
    <citation type="submission" date="2018-07" db="EMBL/GenBank/DDBJ databases">
        <title>Genomic Encyclopedia of Type Strains, Phase IV (KMG-IV): sequencing the most valuable type-strain genomes for metagenomic binning, comparative biology and taxonomic classification.</title>
        <authorList>
            <person name="Goeker M."/>
        </authorList>
    </citation>
    <scope>NUCLEOTIDE SEQUENCE [LARGE SCALE GENOMIC DNA]</scope>
    <source>
        <strain evidence="16 17">DSM 27696</strain>
    </source>
</reference>
<name>A0A368YEI6_9BACI</name>
<accession>A0A368YEI6</accession>
<keyword evidence="17" id="KW-1185">Reference proteome</keyword>
<dbReference type="InterPro" id="IPR023214">
    <property type="entry name" value="HAD_sf"/>
</dbReference>
<feature type="transmembrane region" description="Helical" evidence="14">
    <location>
        <begin position="225"/>
        <end position="245"/>
    </location>
</feature>
<comment type="catalytic activity">
    <reaction evidence="13">
        <text>Cd(2+)(in) + ATP + H2O = Cd(2+)(out) + ADP + phosphate + H(+)</text>
        <dbReference type="Rhea" id="RHEA:12132"/>
        <dbReference type="ChEBI" id="CHEBI:15377"/>
        <dbReference type="ChEBI" id="CHEBI:15378"/>
        <dbReference type="ChEBI" id="CHEBI:30616"/>
        <dbReference type="ChEBI" id="CHEBI:43474"/>
        <dbReference type="ChEBI" id="CHEBI:48775"/>
        <dbReference type="ChEBI" id="CHEBI:456216"/>
        <dbReference type="EC" id="7.2.2.21"/>
    </reaction>
</comment>
<dbReference type="PRINTS" id="PR00119">
    <property type="entry name" value="CATATPASE"/>
</dbReference>
<keyword evidence="14" id="KW-0547">Nucleotide-binding</keyword>
<proteinExistence type="inferred from homology"/>
<keyword evidence="4" id="KW-0104">Cadmium</keyword>
<dbReference type="InterPro" id="IPR059000">
    <property type="entry name" value="ATPase_P-type_domA"/>
</dbReference>
<feature type="transmembrane region" description="Helical" evidence="14">
    <location>
        <begin position="590"/>
        <end position="608"/>
    </location>
</feature>
<dbReference type="EC" id="7.2.2.21" evidence="12"/>
<keyword evidence="10" id="KW-0406">Ion transport</keyword>
<evidence type="ECO:0000256" key="11">
    <source>
        <dbReference type="ARBA" id="ARBA00023136"/>
    </source>
</evidence>
<evidence type="ECO:0000256" key="3">
    <source>
        <dbReference type="ARBA" id="ARBA00022448"/>
    </source>
</evidence>
<dbReference type="Gene3D" id="3.40.50.1000">
    <property type="entry name" value="HAD superfamily/HAD-like"/>
    <property type="match status" value="1"/>
</dbReference>
<dbReference type="GO" id="GO:0005886">
    <property type="term" value="C:plasma membrane"/>
    <property type="evidence" value="ECO:0007669"/>
    <property type="project" value="UniProtKB-SubCell"/>
</dbReference>
<dbReference type="SUPFAM" id="SSF81653">
    <property type="entry name" value="Calcium ATPase, transduction domain A"/>
    <property type="match status" value="1"/>
</dbReference>
<evidence type="ECO:0000256" key="13">
    <source>
        <dbReference type="ARBA" id="ARBA00049338"/>
    </source>
</evidence>
<dbReference type="InterPro" id="IPR036412">
    <property type="entry name" value="HAD-like_sf"/>
</dbReference>
<dbReference type="Gene3D" id="3.40.1110.10">
    <property type="entry name" value="Calcium-transporting ATPase, cytoplasmic domain N"/>
    <property type="match status" value="2"/>
</dbReference>
<dbReference type="OrthoDB" id="9813266at2"/>
<comment type="subcellular location">
    <subcellularLocation>
        <location evidence="1">Cell membrane</location>
        <topology evidence="1">Multi-pass membrane protein</topology>
    </subcellularLocation>
</comment>
<comment type="similarity">
    <text evidence="2 14">Belongs to the cation transport ATPase (P-type) (TC 3.A.3) family. Type IB subfamily.</text>
</comment>
<evidence type="ECO:0000256" key="9">
    <source>
        <dbReference type="ARBA" id="ARBA00022989"/>
    </source>
</evidence>
<keyword evidence="7 14" id="KW-0479">Metal-binding</keyword>
<feature type="transmembrane region" description="Helical" evidence="14">
    <location>
        <begin position="9"/>
        <end position="25"/>
    </location>
</feature>
<keyword evidence="8" id="KW-1278">Translocase</keyword>
<feature type="transmembrane region" description="Helical" evidence="14">
    <location>
        <begin position="251"/>
        <end position="276"/>
    </location>
</feature>
<evidence type="ECO:0000256" key="7">
    <source>
        <dbReference type="ARBA" id="ARBA00022723"/>
    </source>
</evidence>
<dbReference type="PRINTS" id="PR00120">
    <property type="entry name" value="HATPASE"/>
</dbReference>
<dbReference type="GO" id="GO:0046872">
    <property type="term" value="F:metal ion binding"/>
    <property type="evidence" value="ECO:0007669"/>
    <property type="project" value="UniProtKB-KW"/>
</dbReference>
<feature type="domain" description="P-type ATPase A" evidence="15">
    <location>
        <begin position="110"/>
        <end position="210"/>
    </location>
</feature>